<dbReference type="SUPFAM" id="SSF144083">
    <property type="entry name" value="Magnesium transport protein CorA, transmembrane region"/>
    <property type="match status" value="1"/>
</dbReference>
<evidence type="ECO:0000256" key="5">
    <source>
        <dbReference type="SAM" id="MobiDB-lite"/>
    </source>
</evidence>
<dbReference type="Gene3D" id="1.20.58.340">
    <property type="entry name" value="Magnesium transport protein CorA, transmembrane region"/>
    <property type="match status" value="1"/>
</dbReference>
<dbReference type="OrthoDB" id="3561681at2759"/>
<keyword evidence="3 6" id="KW-1133">Transmembrane helix</keyword>
<evidence type="ECO:0000256" key="4">
    <source>
        <dbReference type="ARBA" id="ARBA00023136"/>
    </source>
</evidence>
<name>A0A2P5HRC1_DIAHE</name>
<dbReference type="InterPro" id="IPR045863">
    <property type="entry name" value="CorA_TM1_TM2"/>
</dbReference>
<feature type="transmembrane region" description="Helical" evidence="6">
    <location>
        <begin position="307"/>
        <end position="325"/>
    </location>
</feature>
<evidence type="ECO:0000256" key="2">
    <source>
        <dbReference type="ARBA" id="ARBA00022692"/>
    </source>
</evidence>
<keyword evidence="8" id="KW-1185">Reference proteome</keyword>
<organism evidence="7 8">
    <name type="scientific">Diaporthe helianthi</name>
    <dbReference type="NCBI Taxonomy" id="158607"/>
    <lineage>
        <taxon>Eukaryota</taxon>
        <taxon>Fungi</taxon>
        <taxon>Dikarya</taxon>
        <taxon>Ascomycota</taxon>
        <taxon>Pezizomycotina</taxon>
        <taxon>Sordariomycetes</taxon>
        <taxon>Sordariomycetidae</taxon>
        <taxon>Diaporthales</taxon>
        <taxon>Diaporthaceae</taxon>
        <taxon>Diaporthe</taxon>
    </lineage>
</organism>
<gene>
    <name evidence="7" type="ORF">DHEL01_v208796</name>
</gene>
<reference evidence="7" key="1">
    <citation type="submission" date="2017-09" db="EMBL/GenBank/DDBJ databases">
        <title>Polyketide synthases of a Diaporthe helianthi virulent isolate.</title>
        <authorList>
            <person name="Baroncelli R."/>
        </authorList>
    </citation>
    <scope>NUCLEOTIDE SEQUENCE [LARGE SCALE GENOMIC DNA]</scope>
    <source>
        <strain evidence="7">7/96</strain>
    </source>
</reference>
<keyword evidence="4 6" id="KW-0472">Membrane</keyword>
<evidence type="ECO:0000256" key="3">
    <source>
        <dbReference type="ARBA" id="ARBA00022989"/>
    </source>
</evidence>
<accession>A0A2P5HRC1</accession>
<dbReference type="Proteomes" id="UP000094444">
    <property type="component" value="Unassembled WGS sequence"/>
</dbReference>
<feature type="region of interest" description="Disordered" evidence="5">
    <location>
        <begin position="360"/>
        <end position="380"/>
    </location>
</feature>
<evidence type="ECO:0000313" key="7">
    <source>
        <dbReference type="EMBL" id="POS72814.1"/>
    </source>
</evidence>
<feature type="transmembrane region" description="Helical" evidence="6">
    <location>
        <begin position="276"/>
        <end position="295"/>
    </location>
</feature>
<sequence length="380" mass="42786">MLFNSRQGNVVYLQETVDDSVVANSLIVYHCKSDTESLHDGSDVVLSATCFLDKPLTLAVMYGCTDNTIQEITWELKRCAKSAFNLLMLPLMFAHIERSRFLKAIDNKATELGGRILELERRVMKETTQDSAQEKNETEGGKTMTERDCNAIHMCSSMTSLKNGLVSFVTELQSMRDHLQALQVSKIVRRQEGDTASGQKQVQDDEMHIDSKLYAMIAELQSKIRTCEGHLGAMTMATQMEWNYYTRRDAQVNYSIATAARMDGSQMKQISRLGMIFLPGTFLATFFSMTFFSWLPQDSSQVASPWLALYFGATALVTIVTVVWLERRSSKEMKTAKAQLQQELDKDTDSTLFSRLTFSRSSSMKATSRDVESQGSRTAS</sequence>
<dbReference type="AlphaFoldDB" id="A0A2P5HRC1"/>
<dbReference type="EMBL" id="MAVT02000920">
    <property type="protein sequence ID" value="POS72814.1"/>
    <property type="molecule type" value="Genomic_DNA"/>
</dbReference>
<comment type="subcellular location">
    <subcellularLocation>
        <location evidence="1">Membrane</location>
        <topology evidence="1">Multi-pass membrane protein</topology>
    </subcellularLocation>
</comment>
<keyword evidence="2 6" id="KW-0812">Transmembrane</keyword>
<dbReference type="GO" id="GO:0016020">
    <property type="term" value="C:membrane"/>
    <property type="evidence" value="ECO:0007669"/>
    <property type="project" value="UniProtKB-SubCell"/>
</dbReference>
<proteinExistence type="predicted"/>
<dbReference type="InParanoid" id="A0A2P5HRC1"/>
<evidence type="ECO:0000313" key="8">
    <source>
        <dbReference type="Proteomes" id="UP000094444"/>
    </source>
</evidence>
<evidence type="ECO:0000256" key="6">
    <source>
        <dbReference type="SAM" id="Phobius"/>
    </source>
</evidence>
<protein>
    <submittedName>
        <fullName evidence="7">Uncharacterized protein</fullName>
    </submittedName>
</protein>
<evidence type="ECO:0000256" key="1">
    <source>
        <dbReference type="ARBA" id="ARBA00004141"/>
    </source>
</evidence>
<comment type="caution">
    <text evidence="7">The sequence shown here is derived from an EMBL/GenBank/DDBJ whole genome shotgun (WGS) entry which is preliminary data.</text>
</comment>